<reference evidence="2 3" key="1">
    <citation type="submission" date="2013-11" db="EMBL/GenBank/DDBJ databases">
        <title>Draft genome sequence and annotation of the entomopathogenic bacterium, Xenorhabdus cabanillasi strain JM26.</title>
        <authorList>
            <person name="Gualtieri M."/>
            <person name="Ogier J.C."/>
            <person name="Pages S."/>
            <person name="Givaudan A."/>
            <person name="Gaudriault S."/>
        </authorList>
    </citation>
    <scope>NUCLEOTIDE SEQUENCE [LARGE SCALE GENOMIC DNA]</scope>
    <source>
        <strain evidence="2 3">JM26</strain>
    </source>
</reference>
<accession>W1J9A1</accession>
<dbReference type="PANTHER" id="PTHR37529">
    <property type="entry name" value="TRANSPOSASE INSG FOR INSERTION SEQUENCE ELEMENT IS4-RELATED"/>
    <property type="match status" value="1"/>
</dbReference>
<dbReference type="Proteomes" id="UP000019197">
    <property type="component" value="Unassembled WGS sequence"/>
</dbReference>
<dbReference type="RefSeq" id="WP_218013056.1">
    <property type="nucleotide sequence ID" value="NZ_CAWLVK010000252.1"/>
</dbReference>
<dbReference type="EMBL" id="CBXE010000252">
    <property type="protein sequence ID" value="CDL86416.1"/>
    <property type="molecule type" value="Genomic_DNA"/>
</dbReference>
<dbReference type="GO" id="GO:0003677">
    <property type="term" value="F:DNA binding"/>
    <property type="evidence" value="ECO:0007669"/>
    <property type="project" value="InterPro"/>
</dbReference>
<gene>
    <name evidence="2" type="ORF">XCR1_3250002</name>
</gene>
<dbReference type="Pfam" id="PF01609">
    <property type="entry name" value="DDE_Tnp_1"/>
    <property type="match status" value="1"/>
</dbReference>
<dbReference type="PANTHER" id="PTHR37529:SF1">
    <property type="entry name" value="TRANSPOSASE INSG FOR INSERTION SEQUENCE ELEMENT IS4-RELATED"/>
    <property type="match status" value="1"/>
</dbReference>
<protein>
    <submittedName>
        <fullName evidence="2">Transposase</fullName>
    </submittedName>
</protein>
<dbReference type="AlphaFoldDB" id="W1J9A1"/>
<organism evidence="2 3">
    <name type="scientific">Xenorhabdus cabanillasii JM26</name>
    <dbReference type="NCBI Taxonomy" id="1427517"/>
    <lineage>
        <taxon>Bacteria</taxon>
        <taxon>Pseudomonadati</taxon>
        <taxon>Pseudomonadota</taxon>
        <taxon>Gammaproteobacteria</taxon>
        <taxon>Enterobacterales</taxon>
        <taxon>Morganellaceae</taxon>
        <taxon>Xenorhabdus</taxon>
    </lineage>
</organism>
<evidence type="ECO:0000259" key="1">
    <source>
        <dbReference type="Pfam" id="PF01609"/>
    </source>
</evidence>
<comment type="caution">
    <text evidence="2">The sequence shown here is derived from an EMBL/GenBank/DDBJ whole genome shotgun (WGS) entry which is preliminary data.</text>
</comment>
<dbReference type="InterPro" id="IPR012337">
    <property type="entry name" value="RNaseH-like_sf"/>
</dbReference>
<dbReference type="InterPro" id="IPR002559">
    <property type="entry name" value="Transposase_11"/>
</dbReference>
<sequence length="176" mass="20267">MFDRGFLSAELLVSWAGAGRNTHWLTPLKARMRYEIVNSYSDYDHLIDMPVSPQAQQQAPYLGKTWRARRVLIPSPKGEIKGFITSCLCPEKYGLKGLLDVYWQRWEIEQGYGELKQYQLASHLILRSLKCEGIYQELWGILISYNIVRLVAQMAKVHQVEPLRISFLNAPLSHSG</sequence>
<dbReference type="GO" id="GO:0006313">
    <property type="term" value="P:DNA transposition"/>
    <property type="evidence" value="ECO:0007669"/>
    <property type="project" value="InterPro"/>
</dbReference>
<evidence type="ECO:0000313" key="3">
    <source>
        <dbReference type="Proteomes" id="UP000019197"/>
    </source>
</evidence>
<name>W1J9A1_9GAMM</name>
<proteinExistence type="predicted"/>
<feature type="domain" description="Transposase IS4-like" evidence="1">
    <location>
        <begin position="2"/>
        <end position="147"/>
    </location>
</feature>
<evidence type="ECO:0000313" key="2">
    <source>
        <dbReference type="EMBL" id="CDL86416.1"/>
    </source>
</evidence>
<dbReference type="GO" id="GO:0004803">
    <property type="term" value="F:transposase activity"/>
    <property type="evidence" value="ECO:0007669"/>
    <property type="project" value="InterPro"/>
</dbReference>
<dbReference type="SUPFAM" id="SSF53098">
    <property type="entry name" value="Ribonuclease H-like"/>
    <property type="match status" value="1"/>
</dbReference>